<dbReference type="AlphaFoldDB" id="A0A328WZ73"/>
<keyword evidence="3" id="KW-1185">Reference proteome</keyword>
<keyword evidence="1" id="KW-0732">Signal</keyword>
<evidence type="ECO:0000313" key="2">
    <source>
        <dbReference type="EMBL" id="RAR48518.1"/>
    </source>
</evidence>
<sequence length="144" mass="17179">MKNSVFLFLLCYLIYACSGNKSSSTFSQNEIATTVSDTVRIANKDLEYEIIIIEPGFNFWLASRAMPRNHYSQSYFETRNQFWVTEYNNRVLQPMRYDANLYQMQIDYRPGIDYGYEVNYMLFNYLVYFQQTYKQQLGGFTARI</sequence>
<dbReference type="InterPro" id="IPR046144">
    <property type="entry name" value="DUF6146"/>
</dbReference>
<protein>
    <recommendedName>
        <fullName evidence="4">Lipoprotein</fullName>
    </recommendedName>
</protein>
<organism evidence="2 3">
    <name type="scientific">Flavobacterium lacus</name>
    <dbReference type="NCBI Taxonomy" id="1353778"/>
    <lineage>
        <taxon>Bacteria</taxon>
        <taxon>Pseudomonadati</taxon>
        <taxon>Bacteroidota</taxon>
        <taxon>Flavobacteriia</taxon>
        <taxon>Flavobacteriales</taxon>
        <taxon>Flavobacteriaceae</taxon>
        <taxon>Flavobacterium</taxon>
    </lineage>
</organism>
<reference evidence="2 3" key="1">
    <citation type="submission" date="2018-06" db="EMBL/GenBank/DDBJ databases">
        <title>Genomic Encyclopedia of Type Strains, Phase III (KMG-III): the genomes of soil and plant-associated and newly described type strains.</title>
        <authorList>
            <person name="Whitman W."/>
        </authorList>
    </citation>
    <scope>NUCLEOTIDE SEQUENCE [LARGE SCALE GENOMIC DNA]</scope>
    <source>
        <strain evidence="2 3">CGMCC 1.12504</strain>
    </source>
</reference>
<dbReference type="EMBL" id="QLSV01000005">
    <property type="protein sequence ID" value="RAR48518.1"/>
    <property type="molecule type" value="Genomic_DNA"/>
</dbReference>
<gene>
    <name evidence="2" type="ORF">B0I10_105126</name>
</gene>
<dbReference type="PROSITE" id="PS51257">
    <property type="entry name" value="PROKAR_LIPOPROTEIN"/>
    <property type="match status" value="1"/>
</dbReference>
<dbReference type="RefSeq" id="WP_112085708.1">
    <property type="nucleotide sequence ID" value="NZ_QLSV01000005.1"/>
</dbReference>
<feature type="signal peptide" evidence="1">
    <location>
        <begin position="1"/>
        <end position="18"/>
    </location>
</feature>
<evidence type="ECO:0008006" key="4">
    <source>
        <dbReference type="Google" id="ProtNLM"/>
    </source>
</evidence>
<name>A0A328WZ73_9FLAO</name>
<evidence type="ECO:0000313" key="3">
    <source>
        <dbReference type="Proteomes" id="UP000249518"/>
    </source>
</evidence>
<comment type="caution">
    <text evidence="2">The sequence shown here is derived from an EMBL/GenBank/DDBJ whole genome shotgun (WGS) entry which is preliminary data.</text>
</comment>
<feature type="chain" id="PRO_5016431452" description="Lipoprotein" evidence="1">
    <location>
        <begin position="19"/>
        <end position="144"/>
    </location>
</feature>
<dbReference type="Pfam" id="PF19643">
    <property type="entry name" value="DUF6146"/>
    <property type="match status" value="1"/>
</dbReference>
<dbReference type="Proteomes" id="UP000249518">
    <property type="component" value="Unassembled WGS sequence"/>
</dbReference>
<evidence type="ECO:0000256" key="1">
    <source>
        <dbReference type="SAM" id="SignalP"/>
    </source>
</evidence>
<accession>A0A328WZ73</accession>
<proteinExistence type="predicted"/>
<dbReference type="OrthoDB" id="1119488at2"/>